<keyword evidence="2" id="KW-1133">Transmembrane helix</keyword>
<comment type="caution">
    <text evidence="3">The sequence shown here is derived from an EMBL/GenBank/DDBJ whole genome shotgun (WGS) entry which is preliminary data.</text>
</comment>
<protein>
    <submittedName>
        <fullName evidence="3">Uncharacterized protein</fullName>
    </submittedName>
</protein>
<evidence type="ECO:0000313" key="4">
    <source>
        <dbReference type="Proteomes" id="UP000030664"/>
    </source>
</evidence>
<evidence type="ECO:0000256" key="1">
    <source>
        <dbReference type="SAM" id="MobiDB-lite"/>
    </source>
</evidence>
<dbReference type="Proteomes" id="UP000030664">
    <property type="component" value="Unassembled WGS sequence"/>
</dbReference>
<name>A0A0B0DEW0_9MICC</name>
<dbReference type="RefSeq" id="WP_035960923.1">
    <property type="nucleotide sequence ID" value="NZ_JAQDQN010000004.1"/>
</dbReference>
<dbReference type="EMBL" id="JROM01000011">
    <property type="protein sequence ID" value="KHE75280.1"/>
    <property type="molecule type" value="Genomic_DNA"/>
</dbReference>
<evidence type="ECO:0000256" key="2">
    <source>
        <dbReference type="SAM" id="Phobius"/>
    </source>
</evidence>
<evidence type="ECO:0000313" key="3">
    <source>
        <dbReference type="EMBL" id="KHE75280.1"/>
    </source>
</evidence>
<proteinExistence type="predicted"/>
<keyword evidence="2" id="KW-0812">Transmembrane</keyword>
<organism evidence="3 4">
    <name type="scientific">Kocuria marina</name>
    <dbReference type="NCBI Taxonomy" id="223184"/>
    <lineage>
        <taxon>Bacteria</taxon>
        <taxon>Bacillati</taxon>
        <taxon>Actinomycetota</taxon>
        <taxon>Actinomycetes</taxon>
        <taxon>Micrococcales</taxon>
        <taxon>Micrococcaceae</taxon>
        <taxon>Kocuria</taxon>
    </lineage>
</organism>
<gene>
    <name evidence="3" type="ORF">AS25_02470</name>
</gene>
<reference evidence="3 4" key="1">
    <citation type="submission" date="2014-09" db="EMBL/GenBank/DDBJ databases">
        <title>High-quality draft genome sequence of Kocuria marina SO9-6, an actinobacterium isolated from a copper mine.</title>
        <authorList>
            <person name="Castro D.B."/>
            <person name="Pereira L.B."/>
            <person name="Silva M.V."/>
            <person name="Silva B.P."/>
            <person name="Zanardi B.R."/>
            <person name="Carlos C."/>
            <person name="Belgini D.R."/>
            <person name="Limache E.G."/>
            <person name="Lacerda G.V."/>
            <person name="Nery M.B."/>
            <person name="Gomes M.B."/>
            <person name="Souza S."/>
            <person name="Silva T.M."/>
            <person name="Rodrigues V.D."/>
            <person name="Paulino L.C."/>
            <person name="Vicentini R."/>
            <person name="Ferraz L.F."/>
            <person name="Ottoboni L.M."/>
        </authorList>
    </citation>
    <scope>NUCLEOTIDE SEQUENCE [LARGE SCALE GENOMIC DNA]</scope>
    <source>
        <strain evidence="3 4">SO9-6</strain>
    </source>
</reference>
<sequence length="89" mass="9959">MARGEGKSTLYDLASTMCLLGAVFLYFFYHQVVLAVLAVVASFMLSRFSGRALKDGRIDEALEAKAAYDRLHPEEAASEEERNTDPRDR</sequence>
<dbReference type="AlphaFoldDB" id="A0A0B0DEW0"/>
<feature type="region of interest" description="Disordered" evidence="1">
    <location>
        <begin position="69"/>
        <end position="89"/>
    </location>
</feature>
<keyword evidence="2" id="KW-0472">Membrane</keyword>
<accession>A0A0B0DEW0</accession>
<feature type="transmembrane region" description="Helical" evidence="2">
    <location>
        <begin position="20"/>
        <end position="45"/>
    </location>
</feature>